<dbReference type="AlphaFoldDB" id="C1N8X7"/>
<dbReference type="GeneID" id="9689796"/>
<proteinExistence type="predicted"/>
<accession>C1N8X7</accession>
<dbReference type="KEGG" id="mpp:MICPUCDRAFT_49200"/>
<protein>
    <submittedName>
        <fullName evidence="1">Predicted protein</fullName>
    </submittedName>
</protein>
<dbReference type="RefSeq" id="XP_003064355.1">
    <property type="nucleotide sequence ID" value="XM_003064309.1"/>
</dbReference>
<name>C1N8X7_MICPC</name>
<dbReference type="EMBL" id="GG663751">
    <property type="protein sequence ID" value="EEH51260.1"/>
    <property type="molecule type" value="Genomic_DNA"/>
</dbReference>
<evidence type="ECO:0000313" key="1">
    <source>
        <dbReference type="EMBL" id="EEH51260.1"/>
    </source>
</evidence>
<gene>
    <name evidence="1" type="ORF">MICPUCDRAFT_49200</name>
</gene>
<dbReference type="Proteomes" id="UP000001876">
    <property type="component" value="Unassembled WGS sequence"/>
</dbReference>
<organism evidence="2">
    <name type="scientific">Micromonas pusilla (strain CCMP1545)</name>
    <name type="common">Picoplanktonic green alga</name>
    <dbReference type="NCBI Taxonomy" id="564608"/>
    <lineage>
        <taxon>Eukaryota</taxon>
        <taxon>Viridiplantae</taxon>
        <taxon>Chlorophyta</taxon>
        <taxon>Mamiellophyceae</taxon>
        <taxon>Mamiellales</taxon>
        <taxon>Mamiellaceae</taxon>
        <taxon>Micromonas</taxon>
    </lineage>
</organism>
<reference evidence="1 2" key="1">
    <citation type="journal article" date="2009" name="Science">
        <title>Green evolution and dynamic adaptations revealed by genomes of the marine picoeukaryotes Micromonas.</title>
        <authorList>
            <person name="Worden A.Z."/>
            <person name="Lee J.H."/>
            <person name="Mock T."/>
            <person name="Rouze P."/>
            <person name="Simmons M.P."/>
            <person name="Aerts A.L."/>
            <person name="Allen A.E."/>
            <person name="Cuvelier M.L."/>
            <person name="Derelle E."/>
            <person name="Everett M.V."/>
            <person name="Foulon E."/>
            <person name="Grimwood J."/>
            <person name="Gundlach H."/>
            <person name="Henrissat B."/>
            <person name="Napoli C."/>
            <person name="McDonald S.M."/>
            <person name="Parker M.S."/>
            <person name="Rombauts S."/>
            <person name="Salamov A."/>
            <person name="Von Dassow P."/>
            <person name="Badger J.H."/>
            <person name="Coutinho P.M."/>
            <person name="Demir E."/>
            <person name="Dubchak I."/>
            <person name="Gentemann C."/>
            <person name="Eikrem W."/>
            <person name="Gready J.E."/>
            <person name="John U."/>
            <person name="Lanier W."/>
            <person name="Lindquist E.A."/>
            <person name="Lucas S."/>
            <person name="Mayer K.F."/>
            <person name="Moreau H."/>
            <person name="Not F."/>
            <person name="Otillar R."/>
            <person name="Panaud O."/>
            <person name="Pangilinan J."/>
            <person name="Paulsen I."/>
            <person name="Piegu B."/>
            <person name="Poliakov A."/>
            <person name="Robbens S."/>
            <person name="Schmutz J."/>
            <person name="Toulza E."/>
            <person name="Wyss T."/>
            <person name="Zelensky A."/>
            <person name="Zhou K."/>
            <person name="Armbrust E.V."/>
            <person name="Bhattacharya D."/>
            <person name="Goodenough U.W."/>
            <person name="Van de Peer Y."/>
            <person name="Grigoriev I.V."/>
        </authorList>
    </citation>
    <scope>NUCLEOTIDE SEQUENCE [LARGE SCALE GENOMIC DNA]</scope>
    <source>
        <strain evidence="1 2">CCMP1545</strain>
    </source>
</reference>
<evidence type="ECO:0000313" key="2">
    <source>
        <dbReference type="Proteomes" id="UP000001876"/>
    </source>
</evidence>
<dbReference type="OrthoDB" id="495350at2759"/>
<keyword evidence="2" id="KW-1185">Reference proteome</keyword>
<sequence length="135" mass="14356">MSAAAAARTPVIVLPGSGCTPTRECNFYAWFSDALDATRYDARTTNMPDPHVCRERAWLPFIVDPSGPLRAGPGRVARECLGLSAGTAGAEWLELEARDHFFTPPFRELVELLDRSCDAADAAAAAGAGTTTDEG</sequence>